<gene>
    <name evidence="3" type="ORF">CVIRNUC_009324</name>
</gene>
<comment type="similarity">
    <text evidence="1">Belongs to the short-chain dehydrogenases/reductases (SDR) family.</text>
</comment>
<dbReference type="Pfam" id="PF13561">
    <property type="entry name" value="adh_short_C2"/>
    <property type="match status" value="1"/>
</dbReference>
<dbReference type="PANTHER" id="PTHR48107">
    <property type="entry name" value="NADPH-DEPENDENT ALDEHYDE REDUCTASE-LIKE PROTEIN, CHLOROPLASTIC-RELATED"/>
    <property type="match status" value="1"/>
</dbReference>
<keyword evidence="4" id="KW-1185">Reference proteome</keyword>
<dbReference type="Proteomes" id="UP001314263">
    <property type="component" value="Unassembled WGS sequence"/>
</dbReference>
<dbReference type="PROSITE" id="PS00061">
    <property type="entry name" value="ADH_SHORT"/>
    <property type="match status" value="1"/>
</dbReference>
<dbReference type="PRINTS" id="PR00080">
    <property type="entry name" value="SDRFAMILY"/>
</dbReference>
<dbReference type="AlphaFoldDB" id="A0AAV1IHG1"/>
<dbReference type="InterPro" id="IPR002347">
    <property type="entry name" value="SDR_fam"/>
</dbReference>
<protein>
    <submittedName>
        <fullName evidence="3">Uncharacterized protein</fullName>
    </submittedName>
</protein>
<proteinExistence type="inferred from homology"/>
<organism evidence="3 4">
    <name type="scientific">Coccomyxa viridis</name>
    <dbReference type="NCBI Taxonomy" id="1274662"/>
    <lineage>
        <taxon>Eukaryota</taxon>
        <taxon>Viridiplantae</taxon>
        <taxon>Chlorophyta</taxon>
        <taxon>core chlorophytes</taxon>
        <taxon>Trebouxiophyceae</taxon>
        <taxon>Trebouxiophyceae incertae sedis</taxon>
        <taxon>Coccomyxaceae</taxon>
        <taxon>Coccomyxa</taxon>
    </lineage>
</organism>
<dbReference type="InterPro" id="IPR020904">
    <property type="entry name" value="Sc_DH/Rdtase_CS"/>
</dbReference>
<evidence type="ECO:0000313" key="4">
    <source>
        <dbReference type="Proteomes" id="UP001314263"/>
    </source>
</evidence>
<accession>A0AAV1IHG1</accession>
<evidence type="ECO:0000256" key="1">
    <source>
        <dbReference type="ARBA" id="ARBA00006484"/>
    </source>
</evidence>
<dbReference type="PRINTS" id="PR00081">
    <property type="entry name" value="GDHRDH"/>
</dbReference>
<keyword evidence="2" id="KW-0560">Oxidoreductase</keyword>
<dbReference type="InterPro" id="IPR036291">
    <property type="entry name" value="NAD(P)-bd_dom_sf"/>
</dbReference>
<reference evidence="3 4" key="1">
    <citation type="submission" date="2023-10" db="EMBL/GenBank/DDBJ databases">
        <authorList>
            <person name="Maclean D."/>
            <person name="Macfadyen A."/>
        </authorList>
    </citation>
    <scope>NUCLEOTIDE SEQUENCE [LARGE SCALE GENOMIC DNA]</scope>
</reference>
<dbReference type="GO" id="GO:0016614">
    <property type="term" value="F:oxidoreductase activity, acting on CH-OH group of donors"/>
    <property type="evidence" value="ECO:0007669"/>
    <property type="project" value="UniProtKB-ARBA"/>
</dbReference>
<evidence type="ECO:0000313" key="3">
    <source>
        <dbReference type="EMBL" id="CAK0786111.1"/>
    </source>
</evidence>
<dbReference type="PANTHER" id="PTHR48107:SF16">
    <property type="entry name" value="NADPH-DEPENDENT ALDEHYDE REDUCTASE 1, CHLOROPLASTIC"/>
    <property type="match status" value="1"/>
</dbReference>
<dbReference type="Gene3D" id="3.40.50.720">
    <property type="entry name" value="NAD(P)-binding Rossmann-like Domain"/>
    <property type="match status" value="1"/>
</dbReference>
<dbReference type="EMBL" id="CAUYUE010000014">
    <property type="protein sequence ID" value="CAK0786111.1"/>
    <property type="molecule type" value="Genomic_DNA"/>
</dbReference>
<sequence>MISLAQKVVEHMPAGGSIINTASIQAVKPNPTILDYACTKGAIVTMTKCLAKELVKSRGIRVNAVAPGPVWTPLIAESFPAEKVETFGRGQTPIDRAGQPAELAPPFVFLANTAEASYVNGEIMNVTGGMEMG</sequence>
<evidence type="ECO:0000256" key="2">
    <source>
        <dbReference type="ARBA" id="ARBA00023002"/>
    </source>
</evidence>
<dbReference type="SUPFAM" id="SSF51735">
    <property type="entry name" value="NAD(P)-binding Rossmann-fold domains"/>
    <property type="match status" value="1"/>
</dbReference>
<name>A0AAV1IHG1_9CHLO</name>
<comment type="caution">
    <text evidence="3">The sequence shown here is derived from an EMBL/GenBank/DDBJ whole genome shotgun (WGS) entry which is preliminary data.</text>
</comment>